<evidence type="ECO:0000313" key="2">
    <source>
        <dbReference type="EMBL" id="KAF7390568.1"/>
    </source>
</evidence>
<dbReference type="AlphaFoldDB" id="A0A834JKN1"/>
<proteinExistence type="predicted"/>
<organism evidence="2 3">
    <name type="scientific">Vespula pensylvanica</name>
    <name type="common">Western yellow jacket</name>
    <name type="synonym">Wasp</name>
    <dbReference type="NCBI Taxonomy" id="30213"/>
    <lineage>
        <taxon>Eukaryota</taxon>
        <taxon>Metazoa</taxon>
        <taxon>Ecdysozoa</taxon>
        <taxon>Arthropoda</taxon>
        <taxon>Hexapoda</taxon>
        <taxon>Insecta</taxon>
        <taxon>Pterygota</taxon>
        <taxon>Neoptera</taxon>
        <taxon>Endopterygota</taxon>
        <taxon>Hymenoptera</taxon>
        <taxon>Apocrita</taxon>
        <taxon>Aculeata</taxon>
        <taxon>Vespoidea</taxon>
        <taxon>Vespidae</taxon>
        <taxon>Vespinae</taxon>
        <taxon>Vespula</taxon>
    </lineage>
</organism>
<feature type="region of interest" description="Disordered" evidence="1">
    <location>
        <begin position="33"/>
        <end position="53"/>
    </location>
</feature>
<protein>
    <submittedName>
        <fullName evidence="2">Uncharacterized protein</fullName>
    </submittedName>
</protein>
<evidence type="ECO:0000313" key="3">
    <source>
        <dbReference type="Proteomes" id="UP000600918"/>
    </source>
</evidence>
<dbReference type="Proteomes" id="UP000600918">
    <property type="component" value="Unassembled WGS sequence"/>
</dbReference>
<gene>
    <name evidence="2" type="ORF">H0235_017730</name>
</gene>
<reference evidence="2" key="1">
    <citation type="journal article" date="2020" name="G3 (Bethesda)">
        <title>High-Quality Assemblies for Three Invasive Social Wasps from the &lt;i&gt;Vespula&lt;/i&gt; Genus.</title>
        <authorList>
            <person name="Harrop T.W.R."/>
            <person name="Guhlin J."/>
            <person name="McLaughlin G.M."/>
            <person name="Permina E."/>
            <person name="Stockwell P."/>
            <person name="Gilligan J."/>
            <person name="Le Lec M.F."/>
            <person name="Gruber M.A.M."/>
            <person name="Quinn O."/>
            <person name="Lovegrove M."/>
            <person name="Duncan E.J."/>
            <person name="Remnant E.J."/>
            <person name="Van Eeckhoven J."/>
            <person name="Graham B."/>
            <person name="Knapp R.A."/>
            <person name="Langford K.W."/>
            <person name="Kronenberg Z."/>
            <person name="Press M.O."/>
            <person name="Eacker S.M."/>
            <person name="Wilson-Rankin E.E."/>
            <person name="Purcell J."/>
            <person name="Lester P.J."/>
            <person name="Dearden P.K."/>
        </authorList>
    </citation>
    <scope>NUCLEOTIDE SEQUENCE</scope>
    <source>
        <strain evidence="2">Volc-1</strain>
    </source>
</reference>
<comment type="caution">
    <text evidence="2">The sequence shown here is derived from an EMBL/GenBank/DDBJ whole genome shotgun (WGS) entry which is preliminary data.</text>
</comment>
<name>A0A834JKN1_VESPE</name>
<accession>A0A834JKN1</accession>
<evidence type="ECO:0000256" key="1">
    <source>
        <dbReference type="SAM" id="MobiDB-lite"/>
    </source>
</evidence>
<dbReference type="EMBL" id="JACSDY010000023">
    <property type="protein sequence ID" value="KAF7390568.1"/>
    <property type="molecule type" value="Genomic_DNA"/>
</dbReference>
<keyword evidence="3" id="KW-1185">Reference proteome</keyword>
<feature type="compositionally biased region" description="Pro residues" evidence="1">
    <location>
        <begin position="36"/>
        <end position="53"/>
    </location>
</feature>
<sequence>MAPFSSEANVLFKPRKPYLSQRVLLVVVGRMEKTRVPPPPPPPPPPTPTPIPILPPSPTAAAAAAVPSSSPPPYGIVLFAF</sequence>